<dbReference type="RefSeq" id="XP_005772658.1">
    <property type="nucleotide sequence ID" value="XM_005772601.1"/>
</dbReference>
<reference evidence="2" key="2">
    <citation type="submission" date="2024-10" db="UniProtKB">
        <authorList>
            <consortium name="EnsemblProtists"/>
        </authorList>
    </citation>
    <scope>IDENTIFICATION</scope>
</reference>
<dbReference type="PaxDb" id="2903-EOD20229"/>
<dbReference type="Proteomes" id="UP000013827">
    <property type="component" value="Unassembled WGS sequence"/>
</dbReference>
<dbReference type="AlphaFoldDB" id="A0A0D3J9P4"/>
<keyword evidence="3" id="KW-1185">Reference proteome</keyword>
<protein>
    <submittedName>
        <fullName evidence="2">Uncharacterized protein</fullName>
    </submittedName>
</protein>
<feature type="chain" id="PRO_5044224047" evidence="1">
    <location>
        <begin position="28"/>
        <end position="469"/>
    </location>
</feature>
<evidence type="ECO:0000313" key="3">
    <source>
        <dbReference type="Proteomes" id="UP000013827"/>
    </source>
</evidence>
<keyword evidence="1" id="KW-0732">Signal</keyword>
<dbReference type="GeneID" id="17265772"/>
<dbReference type="EnsemblProtists" id="EOD20229">
    <property type="protein sequence ID" value="EOD20229"/>
    <property type="gene ID" value="EMIHUDRAFT_117684"/>
</dbReference>
<evidence type="ECO:0000313" key="2">
    <source>
        <dbReference type="EnsemblProtists" id="EOD20229"/>
    </source>
</evidence>
<reference evidence="3" key="1">
    <citation type="journal article" date="2013" name="Nature">
        <title>Pan genome of the phytoplankton Emiliania underpins its global distribution.</title>
        <authorList>
            <person name="Read B.A."/>
            <person name="Kegel J."/>
            <person name="Klute M.J."/>
            <person name="Kuo A."/>
            <person name="Lefebvre S.C."/>
            <person name="Maumus F."/>
            <person name="Mayer C."/>
            <person name="Miller J."/>
            <person name="Monier A."/>
            <person name="Salamov A."/>
            <person name="Young J."/>
            <person name="Aguilar M."/>
            <person name="Claverie J.M."/>
            <person name="Frickenhaus S."/>
            <person name="Gonzalez K."/>
            <person name="Herman E.K."/>
            <person name="Lin Y.C."/>
            <person name="Napier J."/>
            <person name="Ogata H."/>
            <person name="Sarno A.F."/>
            <person name="Shmutz J."/>
            <person name="Schroeder D."/>
            <person name="de Vargas C."/>
            <person name="Verret F."/>
            <person name="von Dassow P."/>
            <person name="Valentin K."/>
            <person name="Van de Peer Y."/>
            <person name="Wheeler G."/>
            <person name="Dacks J.B."/>
            <person name="Delwiche C.F."/>
            <person name="Dyhrman S.T."/>
            <person name="Glockner G."/>
            <person name="John U."/>
            <person name="Richards T."/>
            <person name="Worden A.Z."/>
            <person name="Zhang X."/>
            <person name="Grigoriev I.V."/>
            <person name="Allen A.E."/>
            <person name="Bidle K."/>
            <person name="Borodovsky M."/>
            <person name="Bowler C."/>
            <person name="Brownlee C."/>
            <person name="Cock J.M."/>
            <person name="Elias M."/>
            <person name="Gladyshev V.N."/>
            <person name="Groth M."/>
            <person name="Guda C."/>
            <person name="Hadaegh A."/>
            <person name="Iglesias-Rodriguez M.D."/>
            <person name="Jenkins J."/>
            <person name="Jones B.M."/>
            <person name="Lawson T."/>
            <person name="Leese F."/>
            <person name="Lindquist E."/>
            <person name="Lobanov A."/>
            <person name="Lomsadze A."/>
            <person name="Malik S.B."/>
            <person name="Marsh M.E."/>
            <person name="Mackinder L."/>
            <person name="Mock T."/>
            <person name="Mueller-Roeber B."/>
            <person name="Pagarete A."/>
            <person name="Parker M."/>
            <person name="Probert I."/>
            <person name="Quesneville H."/>
            <person name="Raines C."/>
            <person name="Rensing S.A."/>
            <person name="Riano-Pachon D.M."/>
            <person name="Richier S."/>
            <person name="Rokitta S."/>
            <person name="Shiraiwa Y."/>
            <person name="Soanes D.M."/>
            <person name="van der Giezen M."/>
            <person name="Wahlund T.M."/>
            <person name="Williams B."/>
            <person name="Wilson W."/>
            <person name="Wolfe G."/>
            <person name="Wurch L.L."/>
        </authorList>
    </citation>
    <scope>NUCLEOTIDE SEQUENCE</scope>
</reference>
<dbReference type="KEGG" id="ehx:EMIHUDRAFT_117684"/>
<organism evidence="2 3">
    <name type="scientific">Emiliania huxleyi (strain CCMP1516)</name>
    <dbReference type="NCBI Taxonomy" id="280463"/>
    <lineage>
        <taxon>Eukaryota</taxon>
        <taxon>Haptista</taxon>
        <taxon>Haptophyta</taxon>
        <taxon>Prymnesiophyceae</taxon>
        <taxon>Isochrysidales</taxon>
        <taxon>Noelaerhabdaceae</taxon>
        <taxon>Emiliania</taxon>
    </lineage>
</organism>
<name>A0A0D3J9P4_EMIH1</name>
<dbReference type="HOGENOM" id="CLU_583219_0_0_1"/>
<sequence length="469" mass="51384">MTMSVARLRFFAIAILTNALLTTGAVAEKVQKTPFAAIAPFAEVQAPALRAPGPKPRFPGNTASPPSPVCPGAHAPRLINQESHTWSPRIGWEGDTVWQGEQGLPAAGLSDRTLKLFFGYSALEPPPAELAKPLETMAARSAMASARSLTGRSFTILDKNLESGWGYYESINDKESTGAWRNRDPCGVTNTLSYEAEFLYMSGISLTCEAPGCTHPIMPPERGGAYRNILVDIYIPPSLNGTCEDDVFLMGTTQEEAAMESDAGDYYTDAEECSSMWSFCMTRTIFTRIAGTVVNAAMGVWTWMKGVGAWFRRGFIELFVETYELPQVDESGKTASSPGVACRAGFSRCIEPLPEGLSYQLSGGKGSNIASQVHPLDRNNLIVQANLGLYTLCIPIWKSVQPPGPTFEGWRGFTLMNRRRVQETAVSEPRPSLMSRMGLWWAKPETAPAVQEEPIRFFLDRVELIDHSC</sequence>
<proteinExistence type="predicted"/>
<feature type="signal peptide" evidence="1">
    <location>
        <begin position="1"/>
        <end position="27"/>
    </location>
</feature>
<evidence type="ECO:0000256" key="1">
    <source>
        <dbReference type="SAM" id="SignalP"/>
    </source>
</evidence>
<accession>A0A0D3J9P4</accession>